<feature type="region of interest" description="Disordered" evidence="1">
    <location>
        <begin position="133"/>
        <end position="154"/>
    </location>
</feature>
<protein>
    <submittedName>
        <fullName evidence="2">Uncharacterized protein</fullName>
    </submittedName>
</protein>
<proteinExistence type="predicted"/>
<evidence type="ECO:0000313" key="2">
    <source>
        <dbReference type="EMBL" id="CAD7401863.1"/>
    </source>
</evidence>
<gene>
    <name evidence="2" type="ORF">TPSB3V08_LOCUS3294</name>
</gene>
<dbReference type="AlphaFoldDB" id="A0A7R9CUP4"/>
<accession>A0A7R9CUP4</accession>
<organism evidence="2">
    <name type="scientific">Timema poppense</name>
    <name type="common">Walking stick</name>
    <dbReference type="NCBI Taxonomy" id="170557"/>
    <lineage>
        <taxon>Eukaryota</taxon>
        <taxon>Metazoa</taxon>
        <taxon>Ecdysozoa</taxon>
        <taxon>Arthropoda</taxon>
        <taxon>Hexapoda</taxon>
        <taxon>Insecta</taxon>
        <taxon>Pterygota</taxon>
        <taxon>Neoptera</taxon>
        <taxon>Polyneoptera</taxon>
        <taxon>Phasmatodea</taxon>
        <taxon>Timematodea</taxon>
        <taxon>Timematoidea</taxon>
        <taxon>Timematidae</taxon>
        <taxon>Timema</taxon>
    </lineage>
</organism>
<reference evidence="2" key="1">
    <citation type="submission" date="2020-11" db="EMBL/GenBank/DDBJ databases">
        <authorList>
            <person name="Tran Van P."/>
        </authorList>
    </citation>
    <scope>NUCLEOTIDE SEQUENCE</scope>
</reference>
<name>A0A7R9CUP4_TIMPO</name>
<evidence type="ECO:0000256" key="1">
    <source>
        <dbReference type="SAM" id="MobiDB-lite"/>
    </source>
</evidence>
<sequence length="225" mass="25271">MDVCVRARNSLDVSTNFSSSIQSLVGQQPPYTEPLASGTRPIPKHMTQMSTTVRAGHLRPHHSWVSHQQQKVGSNCSRLYGGGIGRRNKEADSLLELIMVRSFSDDPSLNSPFEVSLVSFTFPCSKTSLKAGHPHPESYLVSEEKSGSRHTKHTHNSLSNTMVLHEQRDQSQGLLHLSLANDKIKRHVLVSATDVYIPLQLELIETIRNDTMEQYCELTINAWHY</sequence>
<dbReference type="EMBL" id="OD001436">
    <property type="protein sequence ID" value="CAD7401863.1"/>
    <property type="molecule type" value="Genomic_DNA"/>
</dbReference>